<reference evidence="1 2" key="1">
    <citation type="submission" date="2019-05" db="EMBL/GenBank/DDBJ databases">
        <title>Verrucobacter flavum gen. nov., sp. nov. a new member of the family Verrucomicrobiaceae.</title>
        <authorList>
            <person name="Szuroczki S."/>
            <person name="Abbaszade G."/>
            <person name="Szabo A."/>
            <person name="Felfoldi T."/>
            <person name="Schumann P."/>
            <person name="Boka K."/>
            <person name="Keki Z."/>
            <person name="Toumi M."/>
            <person name="Toth E."/>
        </authorList>
    </citation>
    <scope>NUCLEOTIDE SEQUENCE [LARGE SCALE GENOMIC DNA]</scope>
    <source>
        <strain evidence="1 2">MG-N-17</strain>
    </source>
</reference>
<keyword evidence="1" id="KW-0808">Transferase</keyword>
<accession>A0A5R8KKK6</accession>
<dbReference type="PANTHER" id="PTHR45445:SF2">
    <property type="entry name" value="METHYLTRANSFERASE TYPE 11 DOMAIN-CONTAINING PROTEIN"/>
    <property type="match status" value="1"/>
</dbReference>
<proteinExistence type="predicted"/>
<dbReference type="SUPFAM" id="SSF53335">
    <property type="entry name" value="S-adenosyl-L-methionine-dependent methyltransferases"/>
    <property type="match status" value="1"/>
</dbReference>
<name>A0A5R8KKK6_9BACT</name>
<dbReference type="GO" id="GO:0032259">
    <property type="term" value="P:methylation"/>
    <property type="evidence" value="ECO:0007669"/>
    <property type="project" value="UniProtKB-KW"/>
</dbReference>
<dbReference type="Gene3D" id="3.40.50.150">
    <property type="entry name" value="Vaccinia Virus protein VP39"/>
    <property type="match status" value="1"/>
</dbReference>
<dbReference type="NCBIfam" id="TIGR04345">
    <property type="entry name" value="ovoA_Cterm"/>
    <property type="match status" value="1"/>
</dbReference>
<dbReference type="InterPro" id="IPR029063">
    <property type="entry name" value="SAM-dependent_MTases_sf"/>
</dbReference>
<dbReference type="Pfam" id="PF13489">
    <property type="entry name" value="Methyltransf_23"/>
    <property type="match status" value="1"/>
</dbReference>
<dbReference type="OrthoDB" id="9768004at2"/>
<keyword evidence="1" id="KW-0489">Methyltransferase</keyword>
<dbReference type="AlphaFoldDB" id="A0A5R8KKK6"/>
<protein>
    <submittedName>
        <fullName evidence="1">Putative 4-mercaptohistidine N1-methyltransferase</fullName>
    </submittedName>
</protein>
<comment type="caution">
    <text evidence="1">The sequence shown here is derived from an EMBL/GenBank/DDBJ whole genome shotgun (WGS) entry which is preliminary data.</text>
</comment>
<dbReference type="CDD" id="cd02440">
    <property type="entry name" value="AdoMet_MTases"/>
    <property type="match status" value="1"/>
</dbReference>
<organism evidence="1 2">
    <name type="scientific">Phragmitibacter flavus</name>
    <dbReference type="NCBI Taxonomy" id="2576071"/>
    <lineage>
        <taxon>Bacteria</taxon>
        <taxon>Pseudomonadati</taxon>
        <taxon>Verrucomicrobiota</taxon>
        <taxon>Verrucomicrobiia</taxon>
        <taxon>Verrucomicrobiales</taxon>
        <taxon>Verrucomicrobiaceae</taxon>
        <taxon>Phragmitibacter</taxon>
    </lineage>
</organism>
<keyword evidence="2" id="KW-1185">Reference proteome</keyword>
<dbReference type="EMBL" id="VAUV01000001">
    <property type="protein sequence ID" value="TLD72868.1"/>
    <property type="molecule type" value="Genomic_DNA"/>
</dbReference>
<dbReference type="InterPro" id="IPR027625">
    <property type="entry name" value="OvoA_Cterm"/>
</dbReference>
<gene>
    <name evidence="1" type="ORF">FEM03_01190</name>
</gene>
<dbReference type="Proteomes" id="UP000306196">
    <property type="component" value="Unassembled WGS sequence"/>
</dbReference>
<dbReference type="GO" id="GO:0008168">
    <property type="term" value="F:methyltransferase activity"/>
    <property type="evidence" value="ECO:0007669"/>
    <property type="project" value="UniProtKB-KW"/>
</dbReference>
<dbReference type="PANTHER" id="PTHR45445">
    <property type="match status" value="1"/>
</dbReference>
<evidence type="ECO:0000313" key="1">
    <source>
        <dbReference type="EMBL" id="TLD72868.1"/>
    </source>
</evidence>
<evidence type="ECO:0000313" key="2">
    <source>
        <dbReference type="Proteomes" id="UP000306196"/>
    </source>
</evidence>
<sequence>MEENIYETPKLHVEYLLFHYGSDEEVLPWENGPKEALGFATRTVSELLRPELLPETAGTRALDLGCAVGRSSFELSKVVEEVIGIDYSMSFIETAEHIRQHGSVSYPRVDEGDSFTPCTAHRPEGSFSERVKFEQGDAMLLREDLGSFDVVHAANLLCRLADPQRLLQQLPALVKPGGQLLLATPCSWLEEFTPKDNWPVGSTFEWLKERLLGHFELDEQKDLPFLIREHARKYQWSVALGTRWIRRSD</sequence>